<dbReference type="Proteomes" id="UP000177912">
    <property type="component" value="Unassembled WGS sequence"/>
</dbReference>
<proteinExistence type="predicted"/>
<gene>
    <name evidence="1" type="ORF">A2826_01980</name>
</gene>
<organism evidence="1 2">
    <name type="scientific">Candidatus Doudnabacteria bacterium RIFCSPHIGHO2_01_FULL_43_23</name>
    <dbReference type="NCBI Taxonomy" id="1817822"/>
    <lineage>
        <taxon>Bacteria</taxon>
        <taxon>Candidatus Doudnaibacteriota</taxon>
    </lineage>
</organism>
<dbReference type="EMBL" id="MFEI01000008">
    <property type="protein sequence ID" value="OGE81306.1"/>
    <property type="molecule type" value="Genomic_DNA"/>
</dbReference>
<dbReference type="STRING" id="1817822.A2826_01980"/>
<reference evidence="1 2" key="1">
    <citation type="journal article" date="2016" name="Nat. Commun.">
        <title>Thousands of microbial genomes shed light on interconnected biogeochemical processes in an aquifer system.</title>
        <authorList>
            <person name="Anantharaman K."/>
            <person name="Brown C.T."/>
            <person name="Hug L.A."/>
            <person name="Sharon I."/>
            <person name="Castelle C.J."/>
            <person name="Probst A.J."/>
            <person name="Thomas B.C."/>
            <person name="Singh A."/>
            <person name="Wilkins M.J."/>
            <person name="Karaoz U."/>
            <person name="Brodie E.L."/>
            <person name="Williams K.H."/>
            <person name="Hubbard S.S."/>
            <person name="Banfield J.F."/>
        </authorList>
    </citation>
    <scope>NUCLEOTIDE SEQUENCE [LARGE SCALE GENOMIC DNA]</scope>
</reference>
<evidence type="ECO:0000313" key="2">
    <source>
        <dbReference type="Proteomes" id="UP000177912"/>
    </source>
</evidence>
<dbReference type="AlphaFoldDB" id="A0A1F5NUF4"/>
<sequence length="101" mass="11577">MIIKIDPSVEKFILSLGMPTAAKLSRTIELLGEFGHRFGMPHSKSIGKGLFELRVRGRQEIRIFYCFHKGTAYLLHGFIKKSQETPRKELKTALTKLHHLT</sequence>
<evidence type="ECO:0000313" key="1">
    <source>
        <dbReference type="EMBL" id="OGE81306.1"/>
    </source>
</evidence>
<dbReference type="InterPro" id="IPR009241">
    <property type="entry name" value="HigB-like"/>
</dbReference>
<dbReference type="Pfam" id="PF05973">
    <property type="entry name" value="Gp49"/>
    <property type="match status" value="1"/>
</dbReference>
<accession>A0A1F5NUF4</accession>
<name>A0A1F5NUF4_9BACT</name>
<comment type="caution">
    <text evidence="1">The sequence shown here is derived from an EMBL/GenBank/DDBJ whole genome shotgun (WGS) entry which is preliminary data.</text>
</comment>
<protein>
    <recommendedName>
        <fullName evidence="3">Addiction module toxin RelE</fullName>
    </recommendedName>
</protein>
<evidence type="ECO:0008006" key="3">
    <source>
        <dbReference type="Google" id="ProtNLM"/>
    </source>
</evidence>